<name>A0A8H5M6W5_9AGAR</name>
<sequence>MGFSKFGEGTKHYKCIEKKEKNRVKCPLRMSLTPVPSSSSMNTRPDDNATNLLYVATTVLEQAVDFLDNDLELDEQLSLNSKLIPGSTIGKHLRHARDHFELLLTCITSYPPHILNYDVRIRNTPMETNREAARAALLETVQRLKDIVITCNWNQPITLNAVTPFEQTFQSSFARELWFASLHCVHHWSMVRVLAGEMNIKIGDECFGFAPSTLVASGREHSLGKAKI</sequence>
<organism evidence="1 2">
    <name type="scientific">Collybiopsis confluens</name>
    <dbReference type="NCBI Taxonomy" id="2823264"/>
    <lineage>
        <taxon>Eukaryota</taxon>
        <taxon>Fungi</taxon>
        <taxon>Dikarya</taxon>
        <taxon>Basidiomycota</taxon>
        <taxon>Agaricomycotina</taxon>
        <taxon>Agaricomycetes</taxon>
        <taxon>Agaricomycetidae</taxon>
        <taxon>Agaricales</taxon>
        <taxon>Marasmiineae</taxon>
        <taxon>Omphalotaceae</taxon>
        <taxon>Collybiopsis</taxon>
    </lineage>
</organism>
<comment type="caution">
    <text evidence="1">The sequence shown here is derived from an EMBL/GenBank/DDBJ whole genome shotgun (WGS) entry which is preliminary data.</text>
</comment>
<keyword evidence="2" id="KW-1185">Reference proteome</keyword>
<evidence type="ECO:0000313" key="2">
    <source>
        <dbReference type="Proteomes" id="UP000518752"/>
    </source>
</evidence>
<protein>
    <recommendedName>
        <fullName evidence="3">DinB-like domain-containing protein</fullName>
    </recommendedName>
</protein>
<reference evidence="1 2" key="1">
    <citation type="journal article" date="2020" name="ISME J.">
        <title>Uncovering the hidden diversity of litter-decomposition mechanisms in mushroom-forming fungi.</title>
        <authorList>
            <person name="Floudas D."/>
            <person name="Bentzer J."/>
            <person name="Ahren D."/>
            <person name="Johansson T."/>
            <person name="Persson P."/>
            <person name="Tunlid A."/>
        </authorList>
    </citation>
    <scope>NUCLEOTIDE SEQUENCE [LARGE SCALE GENOMIC DNA]</scope>
    <source>
        <strain evidence="1 2">CBS 406.79</strain>
    </source>
</reference>
<dbReference type="PANTHER" id="PTHR39473">
    <property type="match status" value="1"/>
</dbReference>
<dbReference type="EMBL" id="JAACJN010000049">
    <property type="protein sequence ID" value="KAF5382896.1"/>
    <property type="molecule type" value="Genomic_DNA"/>
</dbReference>
<accession>A0A8H5M6W5</accession>
<gene>
    <name evidence="1" type="ORF">D9757_006296</name>
</gene>
<dbReference type="Proteomes" id="UP000518752">
    <property type="component" value="Unassembled WGS sequence"/>
</dbReference>
<evidence type="ECO:0000313" key="1">
    <source>
        <dbReference type="EMBL" id="KAF5382896.1"/>
    </source>
</evidence>
<evidence type="ECO:0008006" key="3">
    <source>
        <dbReference type="Google" id="ProtNLM"/>
    </source>
</evidence>
<dbReference type="PANTHER" id="PTHR39473:SF1">
    <property type="entry name" value="DINB-LIKE DOMAIN-CONTAINING PROTEIN"/>
    <property type="match status" value="1"/>
</dbReference>
<dbReference type="OrthoDB" id="5564877at2759"/>
<dbReference type="AlphaFoldDB" id="A0A8H5M6W5"/>
<proteinExistence type="predicted"/>